<keyword evidence="2" id="KW-1185">Reference proteome</keyword>
<dbReference type="InterPro" id="IPR050553">
    <property type="entry name" value="Thioredoxin_ResA/DsbE_sf"/>
</dbReference>
<evidence type="ECO:0000313" key="2">
    <source>
        <dbReference type="Proteomes" id="UP000287394"/>
    </source>
</evidence>
<gene>
    <name evidence="1" type="ORF">CCAX7_16390</name>
</gene>
<dbReference type="GO" id="GO:0016491">
    <property type="term" value="F:oxidoreductase activity"/>
    <property type="evidence" value="ECO:0007669"/>
    <property type="project" value="InterPro"/>
</dbReference>
<dbReference type="KEGG" id="ccot:CCAX7_16390"/>
<name>A0A402CZ05_9BACT</name>
<dbReference type="RefSeq" id="WP_165864345.1">
    <property type="nucleotide sequence ID" value="NZ_AP025739.1"/>
</dbReference>
<proteinExistence type="predicted"/>
<dbReference type="GO" id="GO:0016209">
    <property type="term" value="F:antioxidant activity"/>
    <property type="evidence" value="ECO:0007669"/>
    <property type="project" value="InterPro"/>
</dbReference>
<dbReference type="SUPFAM" id="SSF52833">
    <property type="entry name" value="Thioredoxin-like"/>
    <property type="match status" value="1"/>
</dbReference>
<dbReference type="InterPro" id="IPR036249">
    <property type="entry name" value="Thioredoxin-like_sf"/>
</dbReference>
<dbReference type="AlphaFoldDB" id="A0A402CZ05"/>
<dbReference type="InterPro" id="IPR000866">
    <property type="entry name" value="AhpC/TSA"/>
</dbReference>
<dbReference type="FunCoup" id="A0A402CZ05">
    <property type="interactions" value="182"/>
</dbReference>
<sequence length="180" mass="19345">MNHVLSPRRFAAVAAALYAFGVLPARAAAPAALVPADGPAIGSQAPGFTLADTQGKHVSSADYRGQILVLNFWAFWCDTWKAETPQLRELAPRQDELGFRLVAVSVDGARLPEFQRSAHGGVPFPVLLDDQKQVSAQYHIAHVPTVVIVDRAGKVRYTARAYPGNYAILAELRKIASTGG</sequence>
<dbReference type="CDD" id="cd02966">
    <property type="entry name" value="TlpA_like_family"/>
    <property type="match status" value="1"/>
</dbReference>
<organism evidence="1 2">
    <name type="scientific">Capsulimonas corticalis</name>
    <dbReference type="NCBI Taxonomy" id="2219043"/>
    <lineage>
        <taxon>Bacteria</taxon>
        <taxon>Bacillati</taxon>
        <taxon>Armatimonadota</taxon>
        <taxon>Armatimonadia</taxon>
        <taxon>Capsulimonadales</taxon>
        <taxon>Capsulimonadaceae</taxon>
        <taxon>Capsulimonas</taxon>
    </lineage>
</organism>
<dbReference type="Pfam" id="PF00578">
    <property type="entry name" value="AhpC-TSA"/>
    <property type="match status" value="1"/>
</dbReference>
<accession>A0A402CZ05</accession>
<dbReference type="Gene3D" id="3.40.30.10">
    <property type="entry name" value="Glutaredoxin"/>
    <property type="match status" value="1"/>
</dbReference>
<dbReference type="PANTHER" id="PTHR42852">
    <property type="entry name" value="THIOL:DISULFIDE INTERCHANGE PROTEIN DSBE"/>
    <property type="match status" value="1"/>
</dbReference>
<dbReference type="PANTHER" id="PTHR42852:SF17">
    <property type="entry name" value="THIOREDOXIN-LIKE PROTEIN HI_1115"/>
    <property type="match status" value="1"/>
</dbReference>
<dbReference type="Proteomes" id="UP000287394">
    <property type="component" value="Chromosome"/>
</dbReference>
<dbReference type="InterPro" id="IPR013766">
    <property type="entry name" value="Thioredoxin_domain"/>
</dbReference>
<reference evidence="1 2" key="1">
    <citation type="journal article" date="2019" name="Int. J. Syst. Evol. Microbiol.">
        <title>Capsulimonas corticalis gen. nov., sp. nov., an aerobic capsulated bacterium, of a novel bacterial order, Capsulimonadales ord. nov., of the class Armatimonadia of the phylum Armatimonadetes.</title>
        <authorList>
            <person name="Li J."/>
            <person name="Kudo C."/>
            <person name="Tonouchi A."/>
        </authorList>
    </citation>
    <scope>NUCLEOTIDE SEQUENCE [LARGE SCALE GENOMIC DNA]</scope>
    <source>
        <strain evidence="1 2">AX-7</strain>
    </source>
</reference>
<evidence type="ECO:0000313" key="1">
    <source>
        <dbReference type="EMBL" id="BDI29588.1"/>
    </source>
</evidence>
<dbReference type="PROSITE" id="PS51352">
    <property type="entry name" value="THIOREDOXIN_2"/>
    <property type="match status" value="1"/>
</dbReference>
<protein>
    <submittedName>
        <fullName evidence="1">Thiol:disulfide interchange protein</fullName>
    </submittedName>
</protein>
<dbReference type="EMBL" id="AP025739">
    <property type="protein sequence ID" value="BDI29588.1"/>
    <property type="molecule type" value="Genomic_DNA"/>
</dbReference>